<feature type="region of interest" description="Disordered" evidence="1">
    <location>
        <begin position="123"/>
        <end position="146"/>
    </location>
</feature>
<evidence type="ECO:0000313" key="2">
    <source>
        <dbReference type="EMBL" id="MBE9029117.1"/>
    </source>
</evidence>
<gene>
    <name evidence="2" type="ORF">IQ266_04990</name>
</gene>
<sequence>MAVNAQEAPVVFRPREAIPETMNNAFFSRSESMVDENDSFRSIQGLIGTFQFPENAILSDSKRVNRLYNYLIERQVGDDPVIRTADLPNPFNFSVQTLPVGTAQRLNGSEFVFERAPETAVPAPTPIQPAVPVAPAAPSEPIQAKF</sequence>
<comment type="caution">
    <text evidence="2">The sequence shown here is derived from an EMBL/GenBank/DDBJ whole genome shotgun (WGS) entry which is preliminary data.</text>
</comment>
<accession>A0A928Z2J4</accession>
<evidence type="ECO:0000256" key="1">
    <source>
        <dbReference type="SAM" id="MobiDB-lite"/>
    </source>
</evidence>
<organism evidence="2 3">
    <name type="scientific">Romeriopsis navalis LEGE 11480</name>
    <dbReference type="NCBI Taxonomy" id="2777977"/>
    <lineage>
        <taxon>Bacteria</taxon>
        <taxon>Bacillati</taxon>
        <taxon>Cyanobacteriota</taxon>
        <taxon>Cyanophyceae</taxon>
        <taxon>Leptolyngbyales</taxon>
        <taxon>Leptolyngbyaceae</taxon>
        <taxon>Romeriopsis</taxon>
        <taxon>Romeriopsis navalis</taxon>
    </lineage>
</organism>
<reference evidence="2" key="1">
    <citation type="submission" date="2020-10" db="EMBL/GenBank/DDBJ databases">
        <authorList>
            <person name="Castelo-Branco R."/>
            <person name="Eusebio N."/>
            <person name="Adriana R."/>
            <person name="Vieira A."/>
            <person name="Brugerolle De Fraissinette N."/>
            <person name="Rezende De Castro R."/>
            <person name="Schneider M.P."/>
            <person name="Vasconcelos V."/>
            <person name="Leao P.N."/>
        </authorList>
    </citation>
    <scope>NUCLEOTIDE SEQUENCE</scope>
    <source>
        <strain evidence="2">LEGE 11480</strain>
    </source>
</reference>
<name>A0A928Z2J4_9CYAN</name>
<dbReference type="Proteomes" id="UP000625316">
    <property type="component" value="Unassembled WGS sequence"/>
</dbReference>
<evidence type="ECO:0000313" key="3">
    <source>
        <dbReference type="Proteomes" id="UP000625316"/>
    </source>
</evidence>
<protein>
    <submittedName>
        <fullName evidence="2">Uncharacterized protein</fullName>
    </submittedName>
</protein>
<dbReference type="EMBL" id="JADEXQ010000011">
    <property type="protein sequence ID" value="MBE9029117.1"/>
    <property type="molecule type" value="Genomic_DNA"/>
</dbReference>
<keyword evidence="3" id="KW-1185">Reference proteome</keyword>
<proteinExistence type="predicted"/>
<dbReference type="AlphaFoldDB" id="A0A928Z2J4"/>